<dbReference type="EMBL" id="FJUX01000017">
    <property type="protein sequence ID" value="CZS93978.1"/>
    <property type="molecule type" value="Genomic_DNA"/>
</dbReference>
<comment type="subcellular location">
    <subcellularLocation>
        <location evidence="1 4">Nucleus</location>
    </subcellularLocation>
</comment>
<proteinExistence type="inferred from homology"/>
<accession>A0A1E1K7C3</accession>
<dbReference type="Proteomes" id="UP000178912">
    <property type="component" value="Unassembled WGS sequence"/>
</dbReference>
<dbReference type="AlphaFoldDB" id="A0A1E1K7C3"/>
<evidence type="ECO:0000256" key="5">
    <source>
        <dbReference type="SAM" id="MobiDB-lite"/>
    </source>
</evidence>
<evidence type="ECO:0000256" key="2">
    <source>
        <dbReference type="ARBA" id="ARBA00008576"/>
    </source>
</evidence>
<keyword evidence="4" id="KW-0508">mRNA splicing</keyword>
<keyword evidence="4" id="KW-0507">mRNA processing</keyword>
<feature type="compositionally biased region" description="Basic and acidic residues" evidence="5">
    <location>
        <begin position="110"/>
        <end position="128"/>
    </location>
</feature>
<keyword evidence="4" id="KW-0747">Spliceosome</keyword>
<evidence type="ECO:0000256" key="3">
    <source>
        <dbReference type="ARBA" id="ARBA00023242"/>
    </source>
</evidence>
<comment type="similarity">
    <text evidence="2 4">Belongs to the SPP2 family.</text>
</comment>
<feature type="compositionally biased region" description="Basic and acidic residues" evidence="5">
    <location>
        <begin position="351"/>
        <end position="363"/>
    </location>
</feature>
<feature type="compositionally biased region" description="Basic and acidic residues" evidence="5">
    <location>
        <begin position="136"/>
        <end position="168"/>
    </location>
</feature>
<evidence type="ECO:0000313" key="8">
    <source>
        <dbReference type="Proteomes" id="UP000178912"/>
    </source>
</evidence>
<feature type="compositionally biased region" description="Basic and acidic residues" evidence="5">
    <location>
        <begin position="176"/>
        <end position="217"/>
    </location>
</feature>
<dbReference type="InterPro" id="IPR045166">
    <property type="entry name" value="Spp2-like"/>
</dbReference>
<feature type="region of interest" description="Disordered" evidence="5">
    <location>
        <begin position="345"/>
        <end position="368"/>
    </location>
</feature>
<name>A0A1E1K7C3_9HELO</name>
<keyword evidence="3 4" id="KW-0539">Nucleus</keyword>
<evidence type="ECO:0000313" key="7">
    <source>
        <dbReference type="EMBL" id="CZS93978.1"/>
    </source>
</evidence>
<evidence type="ECO:0000256" key="1">
    <source>
        <dbReference type="ARBA" id="ARBA00004123"/>
    </source>
</evidence>
<dbReference type="PANTHER" id="PTHR15818:SF2">
    <property type="entry name" value="G-PATCH DOMAIN AND KOW MOTIFS-CONTAINING PROTEIN"/>
    <property type="match status" value="1"/>
</dbReference>
<protein>
    <recommendedName>
        <fullName evidence="4">Pre-mRNA-splicing factor</fullName>
    </recommendedName>
</protein>
<dbReference type="PANTHER" id="PTHR15818">
    <property type="entry name" value="G PATCH AND KOW-CONTAINING"/>
    <property type="match status" value="1"/>
</dbReference>
<dbReference type="GO" id="GO:0000398">
    <property type="term" value="P:mRNA splicing, via spliceosome"/>
    <property type="evidence" value="ECO:0007669"/>
    <property type="project" value="UniProtKB-UniRule"/>
</dbReference>
<keyword evidence="8" id="KW-1185">Reference proteome</keyword>
<feature type="region of interest" description="Disordered" evidence="5">
    <location>
        <begin position="387"/>
        <end position="458"/>
    </location>
</feature>
<reference evidence="8" key="1">
    <citation type="submission" date="2016-03" db="EMBL/GenBank/DDBJ databases">
        <authorList>
            <person name="Guldener U."/>
        </authorList>
    </citation>
    <scope>NUCLEOTIDE SEQUENCE [LARGE SCALE GENOMIC DNA]</scope>
    <source>
        <strain evidence="8">04CH-RAC-A.6.1</strain>
    </source>
</reference>
<dbReference type="Pfam" id="PF12656">
    <property type="entry name" value="G-patch_2"/>
    <property type="match status" value="1"/>
</dbReference>
<feature type="compositionally biased region" description="Gly residues" evidence="5">
    <location>
        <begin position="397"/>
        <end position="407"/>
    </location>
</feature>
<evidence type="ECO:0000259" key="6">
    <source>
        <dbReference type="Pfam" id="PF12656"/>
    </source>
</evidence>
<feature type="compositionally biased region" description="Basic and acidic residues" evidence="5">
    <location>
        <begin position="408"/>
        <end position="458"/>
    </location>
</feature>
<dbReference type="OrthoDB" id="5577072at2759"/>
<feature type="region of interest" description="Disordered" evidence="5">
    <location>
        <begin position="45"/>
        <end position="309"/>
    </location>
</feature>
<comment type="function">
    <text evidence="4">Involved in spliceosome maturation and the first step of pre-mRNA splicing.</text>
</comment>
<organism evidence="7 8">
    <name type="scientific">Rhynchosporium agropyri</name>
    <dbReference type="NCBI Taxonomy" id="914238"/>
    <lineage>
        <taxon>Eukaryota</taxon>
        <taxon>Fungi</taxon>
        <taxon>Dikarya</taxon>
        <taxon>Ascomycota</taxon>
        <taxon>Pezizomycotina</taxon>
        <taxon>Leotiomycetes</taxon>
        <taxon>Helotiales</taxon>
        <taxon>Ploettnerulaceae</taxon>
        <taxon>Rhynchosporium</taxon>
    </lineage>
</organism>
<dbReference type="InterPro" id="IPR026822">
    <property type="entry name" value="Spp2/MOS2_G-patch"/>
</dbReference>
<gene>
    <name evidence="7" type="ORF">RAG0_04016</name>
</gene>
<dbReference type="GO" id="GO:0005681">
    <property type="term" value="C:spliceosomal complex"/>
    <property type="evidence" value="ECO:0007669"/>
    <property type="project" value="UniProtKB-UniRule"/>
</dbReference>
<evidence type="ECO:0000256" key="4">
    <source>
        <dbReference type="RuleBase" id="RU369096"/>
    </source>
</evidence>
<sequence length="458" mass="50079">MPTASRGTPSPVNNRPLAYTQYLRGHLTPRYDTTSGKELLRIYSTPDKFTTMSPSKDAPPSAGPPKLGMKGFSLSAKVSSAKSGANLKPGSGSKGVLPSTNLGKRPRTTFQRDSDSDDERRNDRRHEAVTGFGDEGAERKRDESGNGRRGELVIKGMKNRDWRGEMAAKNRGFGAGERRGKDLLPAEERARRDAGVVEKRDTTEKQGADDGSKKEGVDVVNGNDEAITWGLTVRKRARTEDENSGEAELEVKEEEKKTSSPSRAQQEEQSTKPQTADEEALASLLGAQTSDSKPILTIPAAAAQPPLSEQETYRLAVLSAPDPSTLDDYERIPVEEFGAALLRGMGWKGDVGGKEGKKREGGVKRRPNLLGLGAKELDGAEELGAWVQKSDVKRLNPGGGGRSGGRGGGDRRPKAGEYKREKERERERREERGGGGYRREKDRDRRDERNGGGREYRH</sequence>
<feature type="compositionally biased region" description="Basic and acidic residues" evidence="5">
    <location>
        <begin position="249"/>
        <end position="258"/>
    </location>
</feature>
<feature type="domain" description="Spp2/MOS2 G-patch" evidence="6">
    <location>
        <begin position="321"/>
        <end position="376"/>
    </location>
</feature>